<evidence type="ECO:0000313" key="2">
    <source>
        <dbReference type="EMBL" id="TFK13651.1"/>
    </source>
</evidence>
<dbReference type="PANTHER" id="PTHR38493">
    <property type="entry name" value="CHROMOSOME 1 OPEN READING FRAME 167"/>
    <property type="match status" value="1"/>
</dbReference>
<dbReference type="InterPro" id="IPR031473">
    <property type="entry name" value="DUF4684"/>
</dbReference>
<evidence type="ECO:0000256" key="1">
    <source>
        <dbReference type="SAM" id="MobiDB-lite"/>
    </source>
</evidence>
<organism evidence="2 3">
    <name type="scientific">Platysternon megacephalum</name>
    <name type="common">big-headed turtle</name>
    <dbReference type="NCBI Taxonomy" id="55544"/>
    <lineage>
        <taxon>Eukaryota</taxon>
        <taxon>Metazoa</taxon>
        <taxon>Chordata</taxon>
        <taxon>Craniata</taxon>
        <taxon>Vertebrata</taxon>
        <taxon>Euteleostomi</taxon>
        <taxon>Archelosauria</taxon>
        <taxon>Testudinata</taxon>
        <taxon>Testudines</taxon>
        <taxon>Cryptodira</taxon>
        <taxon>Durocryptodira</taxon>
        <taxon>Testudinoidea</taxon>
        <taxon>Platysternidae</taxon>
        <taxon>Platysternon</taxon>
    </lineage>
</organism>
<keyword evidence="3" id="KW-1185">Reference proteome</keyword>
<feature type="region of interest" description="Disordered" evidence="1">
    <location>
        <begin position="65"/>
        <end position="92"/>
    </location>
</feature>
<feature type="region of interest" description="Disordered" evidence="1">
    <location>
        <begin position="658"/>
        <end position="678"/>
    </location>
</feature>
<gene>
    <name evidence="2" type="ORF">DR999_PMT02662</name>
</gene>
<reference evidence="2 3" key="2">
    <citation type="submission" date="2019-04" db="EMBL/GenBank/DDBJ databases">
        <title>The genome sequence of big-headed turtle.</title>
        <authorList>
            <person name="Gong S."/>
        </authorList>
    </citation>
    <scope>NUCLEOTIDE SEQUENCE [LARGE SCALE GENOMIC DNA]</scope>
    <source>
        <strain evidence="2">DO16091913</strain>
        <tissue evidence="2">Muscle</tissue>
    </source>
</reference>
<feature type="region of interest" description="Disordered" evidence="1">
    <location>
        <begin position="129"/>
        <end position="148"/>
    </location>
</feature>
<dbReference type="OrthoDB" id="9043019at2759"/>
<reference evidence="2 3" key="1">
    <citation type="submission" date="2019-04" db="EMBL/GenBank/DDBJ databases">
        <title>Draft genome of the big-headed turtle Platysternon megacephalum.</title>
        <authorList>
            <person name="Gong S."/>
        </authorList>
    </citation>
    <scope>NUCLEOTIDE SEQUENCE [LARGE SCALE GENOMIC DNA]</scope>
    <source>
        <strain evidence="2">DO16091913</strain>
        <tissue evidence="2">Muscle</tissue>
    </source>
</reference>
<dbReference type="EMBL" id="QXTE01000014">
    <property type="protein sequence ID" value="TFK13651.1"/>
    <property type="molecule type" value="Genomic_DNA"/>
</dbReference>
<dbReference type="Proteomes" id="UP000297703">
    <property type="component" value="Unassembled WGS sequence"/>
</dbReference>
<feature type="compositionally biased region" description="Polar residues" evidence="1">
    <location>
        <begin position="662"/>
        <end position="672"/>
    </location>
</feature>
<evidence type="ECO:0000313" key="3">
    <source>
        <dbReference type="Proteomes" id="UP000297703"/>
    </source>
</evidence>
<accession>A0A4D9EQF1</accession>
<dbReference type="PANTHER" id="PTHR38493:SF1">
    <property type="entry name" value="SFI1 SPINDLE BODY DOMAIN-CONTAINING PROTEIN"/>
    <property type="match status" value="1"/>
</dbReference>
<protein>
    <submittedName>
        <fullName evidence="2">Agrin</fullName>
    </submittedName>
</protein>
<comment type="caution">
    <text evidence="2">The sequence shown here is derived from an EMBL/GenBank/DDBJ whole genome shotgun (WGS) entry which is preliminary data.</text>
</comment>
<name>A0A4D9EQF1_9SAUR</name>
<sequence length="1691" mass="192158">MENTNRRLSSRKKENIPPLLSSYLKSEHRKVQKNVNVNLYLGAGSRAEATHRWADAAAFTVTPGWEAEQGRSAPAVKSKGPKKGDPSLIQTNLSCPSQSFRAATHQLSASCSQQQNNLYCRLQRRSSEKVACGNPPLPSSSPPTVDLQRRRSCSDTAGENVSADLAERSLQYKRKPKEGSRFSPWDQSSVHCTCHNLPEGGNWSNEQQVKKQQHGPFAAYDADHGNPLLASTVSLSPAVVPVISSAGLVPHHRPMVCLSPGSSRGSVNSCCPGPALTLDELGPPSLAESLPSSAALQSLLQSSETSARLHCSIQRLKQEAALMGIWSSLPLESRSSPLACKLCFATEVSTPAVLSVGEQLAREQSSAKQARMKWGPPFVRDWGLGSVTGDVGDAEPTSLCHRCRNTELFAQRTKVSGGIWPETLCAGASSVYLVDTDAGSPCDCSPYLRYKSQAQHTPQGDGMFSHVKTHFPEKPLGAEESFARASPCSVHWRKALPSGSDPDGLQMSLETQEGGAPMNVSVAVYGTPREVHLRVQSPSGDAGIGQVQQLSMGSIDVGTSEPHGEDQGESSEACDIILSAARRIAMVNNRQSVPSPSYSPFRVTARQGPGEYSLVATGVDDVNATNEGGNEERSQKAFCRDQGLNIDRDQSEKLLAERSSRELQNCEESSQAQDRRLARDPENNFSHLEMERSSQLLCNRRRLSRCFQAWSSHILGKRTAARELYRQQLLRKGLGALQWAVQLRKVQMELAQRRHSLAVLAVSFHRWKAAVAKRNESQTSQQEPATLTKELPIGLVRLGRGPAVTAPVWCRLTAGFPQEAAWHSRVEANLWMQLHRRQRADELCRRAQAIRDLRRLAAAFRLWRLQKELLDKEETRVQEAHALLEKKQLQNIFRAWRSRSLETERILPLLTRIRRELATRCFSAWKQFVERKALCRQNLEHHRAGSLRKCFQQWVLMLQLREVDKMTAVNLFILRQRRCYGQQASSAASGPVVKEDEAQLCLAVRRSHLWKRGGSLDELYQRMTLQRIFLLWKARLRQQQQANSFSQASEQRRLRDALRRWHQKTLQLNPLNRNPRAPQEEPLALLDSEESSLSSGFHSSALAPLVSHGSLEKESSFCDSSQNSLSSLLTSEDTTPLSWSVCSLQQHRCPAVPAELVDELCLQASSPPQSPRVGENRFMGGQLQASALWRPDSGIQPLASYSAWEEMRFQGDALQGYSSGEELESPYASLWHQAELRLLQRYFLVWSAQTQQHLKIQQRRRLVLLSRAFFGWHKWVVEDKNRKAMASRQHGLHCCQAAFDLWKRRLTQKVEADRRFRHRIRQKAADALRCWHTCWQKQCTLRDLQLQWAQHSSQGRKRTVMWAWHCQAAKWRNAAWCQKRLLLRRVLVAWFQVTIRRATQHEALAQCELARQQRSLTLCFARWRMEFLRAKKWQREERDGKQQRPAWAKSFQRWRVATRGHQALHLDSMAVVKQACNYWTKAAALSQSSRQRCTLIGARKCRKMPLSWSIKPRRRREKGLGPSTATYHRLLPSAFRRWLVIYRNQSRTERLPVHPFLERPGVVGWAPGHAWPQESSTELVPDELYRRRLGTKYLRRWRHNVLLRRFRVGRRMSSLASGWQQWMDASRMALIMRALVGQRLLEWGWRIWRRRYLQSQVAQSFLEGEDRSLLARAFGRWHQLTGSHLEGRGHC</sequence>
<proteinExistence type="predicted"/>